<organism evidence="2 3">
    <name type="scientific">Botryotinia fuckeliana (strain T4)</name>
    <name type="common">Noble rot fungus</name>
    <name type="synonym">Botrytis cinerea</name>
    <dbReference type="NCBI Taxonomy" id="999810"/>
    <lineage>
        <taxon>Eukaryota</taxon>
        <taxon>Fungi</taxon>
        <taxon>Dikarya</taxon>
        <taxon>Ascomycota</taxon>
        <taxon>Pezizomycotina</taxon>
        <taxon>Leotiomycetes</taxon>
        <taxon>Helotiales</taxon>
        <taxon>Sclerotiniaceae</taxon>
        <taxon>Botrytis</taxon>
    </lineage>
</organism>
<dbReference type="InParanoid" id="G2YV91"/>
<feature type="compositionally biased region" description="Polar residues" evidence="1">
    <location>
        <begin position="59"/>
        <end position="69"/>
    </location>
</feature>
<evidence type="ECO:0000256" key="1">
    <source>
        <dbReference type="SAM" id="MobiDB-lite"/>
    </source>
</evidence>
<gene>
    <name evidence="2" type="ORF">BofuT4_uP155300.1</name>
</gene>
<dbReference type="EMBL" id="FQ790355">
    <property type="protein sequence ID" value="CCD55539.1"/>
    <property type="molecule type" value="Genomic_DNA"/>
</dbReference>
<proteinExistence type="predicted"/>
<name>G2YV91_BOTF4</name>
<sequence length="87" mass="10001">MCVEFDIVRSDPRKLPESQTTYKVSSASITTKPFLCGMSNPNRQLFVDHVDGGSDRRTQTMPSGTSWRNSRGRWYPTPDYQLPPSFW</sequence>
<reference evidence="3" key="1">
    <citation type="journal article" date="2011" name="PLoS Genet.">
        <title>Genomic analysis of the necrotrophic fungal pathogens Sclerotinia sclerotiorum and Botrytis cinerea.</title>
        <authorList>
            <person name="Amselem J."/>
            <person name="Cuomo C.A."/>
            <person name="van Kan J.A."/>
            <person name="Viaud M."/>
            <person name="Benito E.P."/>
            <person name="Couloux A."/>
            <person name="Coutinho P.M."/>
            <person name="de Vries R.P."/>
            <person name="Dyer P.S."/>
            <person name="Fillinger S."/>
            <person name="Fournier E."/>
            <person name="Gout L."/>
            <person name="Hahn M."/>
            <person name="Kohn L."/>
            <person name="Lapalu N."/>
            <person name="Plummer K.M."/>
            <person name="Pradier J.M."/>
            <person name="Quevillon E."/>
            <person name="Sharon A."/>
            <person name="Simon A."/>
            <person name="ten Have A."/>
            <person name="Tudzynski B."/>
            <person name="Tudzynski P."/>
            <person name="Wincker P."/>
            <person name="Andrew M."/>
            <person name="Anthouard V."/>
            <person name="Beever R.E."/>
            <person name="Beffa R."/>
            <person name="Benoit I."/>
            <person name="Bouzid O."/>
            <person name="Brault B."/>
            <person name="Chen Z."/>
            <person name="Choquer M."/>
            <person name="Collemare J."/>
            <person name="Cotton P."/>
            <person name="Danchin E.G."/>
            <person name="Da Silva C."/>
            <person name="Gautier A."/>
            <person name="Giraud C."/>
            <person name="Giraud T."/>
            <person name="Gonzalez C."/>
            <person name="Grossetete S."/>
            <person name="Guldener U."/>
            <person name="Henrissat B."/>
            <person name="Howlett B.J."/>
            <person name="Kodira C."/>
            <person name="Kretschmer M."/>
            <person name="Lappartient A."/>
            <person name="Leroch M."/>
            <person name="Levis C."/>
            <person name="Mauceli E."/>
            <person name="Neuveglise C."/>
            <person name="Oeser B."/>
            <person name="Pearson M."/>
            <person name="Poulain J."/>
            <person name="Poussereau N."/>
            <person name="Quesneville H."/>
            <person name="Rascle C."/>
            <person name="Schumacher J."/>
            <person name="Segurens B."/>
            <person name="Sexton A."/>
            <person name="Silva E."/>
            <person name="Sirven C."/>
            <person name="Soanes D.M."/>
            <person name="Talbot N.J."/>
            <person name="Templeton M."/>
            <person name="Yandava C."/>
            <person name="Yarden O."/>
            <person name="Zeng Q."/>
            <person name="Rollins J.A."/>
            <person name="Lebrun M.H."/>
            <person name="Dickman M."/>
        </authorList>
    </citation>
    <scope>NUCLEOTIDE SEQUENCE [LARGE SCALE GENOMIC DNA]</scope>
    <source>
        <strain evidence="3">T4</strain>
    </source>
</reference>
<protein>
    <submittedName>
        <fullName evidence="2">Uncharacterized protein</fullName>
    </submittedName>
</protein>
<feature type="region of interest" description="Disordered" evidence="1">
    <location>
        <begin position="50"/>
        <end position="70"/>
    </location>
</feature>
<dbReference type="AlphaFoldDB" id="G2YV91"/>
<accession>G2YV91</accession>
<evidence type="ECO:0000313" key="2">
    <source>
        <dbReference type="EMBL" id="CCD55539.1"/>
    </source>
</evidence>
<dbReference type="HOGENOM" id="CLU_2483114_0_0_1"/>
<dbReference type="Proteomes" id="UP000008177">
    <property type="component" value="Unplaced contigs"/>
</dbReference>
<evidence type="ECO:0000313" key="3">
    <source>
        <dbReference type="Proteomes" id="UP000008177"/>
    </source>
</evidence>